<evidence type="ECO:0000313" key="3">
    <source>
        <dbReference type="Proteomes" id="UP000537161"/>
    </source>
</evidence>
<gene>
    <name evidence="2" type="ORF">FHR21_001578</name>
</gene>
<evidence type="ECO:0000256" key="1">
    <source>
        <dbReference type="SAM" id="MobiDB-lite"/>
    </source>
</evidence>
<accession>A0A7W9B5H3</accession>
<organism evidence="2 3">
    <name type="scientific">Sphingopyxis panaciterrulae</name>
    <dbReference type="NCBI Taxonomy" id="462372"/>
    <lineage>
        <taxon>Bacteria</taxon>
        <taxon>Pseudomonadati</taxon>
        <taxon>Pseudomonadota</taxon>
        <taxon>Alphaproteobacteria</taxon>
        <taxon>Sphingomonadales</taxon>
        <taxon>Sphingomonadaceae</taxon>
        <taxon>Sphingopyxis</taxon>
    </lineage>
</organism>
<dbReference type="AlphaFoldDB" id="A0A7W9B5H3"/>
<sequence length="194" mass="20080">MSAVMTESAPRHPDGKRRKNGCMKTQRALFWFGSAALGALGGLALGQVAIGEGLYGKLTGASAATSFAEYSSNPLAATVDSIPAPLPCRNCPASYAAAAHARAMRLEAKHDEYQGVEPVEIVYPPESIAQADTSGDTRVFGTETAADPPAAPGNDQAPSGPERTLAIRRIDDSKLVTIAPPTPKAVSVALPPAR</sequence>
<protein>
    <submittedName>
        <fullName evidence="2">Uncharacterized protein</fullName>
    </submittedName>
</protein>
<feature type="region of interest" description="Disordered" evidence="1">
    <location>
        <begin position="1"/>
        <end position="20"/>
    </location>
</feature>
<name>A0A7W9B5H3_9SPHN</name>
<proteinExistence type="predicted"/>
<keyword evidence="3" id="KW-1185">Reference proteome</keyword>
<reference evidence="2 3" key="1">
    <citation type="submission" date="2020-08" db="EMBL/GenBank/DDBJ databases">
        <title>Genomic Encyclopedia of Type Strains, Phase IV (KMG-IV): sequencing the most valuable type-strain genomes for metagenomic binning, comparative biology and taxonomic classification.</title>
        <authorList>
            <person name="Goeker M."/>
        </authorList>
    </citation>
    <scope>NUCLEOTIDE SEQUENCE [LARGE SCALE GENOMIC DNA]</scope>
    <source>
        <strain evidence="2 3">DSM 27163</strain>
    </source>
</reference>
<dbReference type="EMBL" id="JACIJH010000003">
    <property type="protein sequence ID" value="MBB5706234.1"/>
    <property type="molecule type" value="Genomic_DNA"/>
</dbReference>
<feature type="region of interest" description="Disordered" evidence="1">
    <location>
        <begin position="139"/>
        <end position="164"/>
    </location>
</feature>
<comment type="caution">
    <text evidence="2">The sequence shown here is derived from an EMBL/GenBank/DDBJ whole genome shotgun (WGS) entry which is preliminary data.</text>
</comment>
<evidence type="ECO:0000313" key="2">
    <source>
        <dbReference type="EMBL" id="MBB5706234.1"/>
    </source>
</evidence>
<dbReference type="Proteomes" id="UP000537161">
    <property type="component" value="Unassembled WGS sequence"/>
</dbReference>
<dbReference type="RefSeq" id="WP_184096974.1">
    <property type="nucleotide sequence ID" value="NZ_JACIJH010000003.1"/>
</dbReference>